<evidence type="ECO:0000313" key="1">
    <source>
        <dbReference type="EMBL" id="ETV71191.1"/>
    </source>
</evidence>
<protein>
    <submittedName>
        <fullName evidence="1">Uncharacterized protein</fullName>
    </submittedName>
</protein>
<accession>W4FW86</accession>
<dbReference type="AlphaFoldDB" id="W4FW86"/>
<dbReference type="RefSeq" id="XP_009839437.1">
    <property type="nucleotide sequence ID" value="XM_009841135.1"/>
</dbReference>
<gene>
    <name evidence="1" type="ORF">H257_13573</name>
</gene>
<dbReference type="VEuPathDB" id="FungiDB:H257_13573"/>
<sequence length="154" mass="16612">MMSSDGRILAWVMVKLRRYGYTSLHVVVTVTATVLDVPQQVEVSSAILLHPTPGKHASILRLNGRLLKLTAPSIVIVPLASEVRVSLSTLSVFRPEIHRASMVYKLDVVLKRLPMFVQGSGAFAAEQFPTVAGSAVAEKVAMIGLYVSTSALNV</sequence>
<reference evidence="1" key="1">
    <citation type="submission" date="2013-12" db="EMBL/GenBank/DDBJ databases">
        <title>The Genome Sequence of Aphanomyces astaci APO3.</title>
        <authorList>
            <consortium name="The Broad Institute Genomics Platform"/>
            <person name="Russ C."/>
            <person name="Tyler B."/>
            <person name="van West P."/>
            <person name="Dieguez-Uribeondo J."/>
            <person name="Young S.K."/>
            <person name="Zeng Q."/>
            <person name="Gargeya S."/>
            <person name="Fitzgerald M."/>
            <person name="Abouelleil A."/>
            <person name="Alvarado L."/>
            <person name="Chapman S.B."/>
            <person name="Gainer-Dewar J."/>
            <person name="Goldberg J."/>
            <person name="Griggs A."/>
            <person name="Gujja S."/>
            <person name="Hansen M."/>
            <person name="Howarth C."/>
            <person name="Imamovic A."/>
            <person name="Ireland A."/>
            <person name="Larimer J."/>
            <person name="McCowan C."/>
            <person name="Murphy C."/>
            <person name="Pearson M."/>
            <person name="Poon T.W."/>
            <person name="Priest M."/>
            <person name="Roberts A."/>
            <person name="Saif S."/>
            <person name="Shea T."/>
            <person name="Sykes S."/>
            <person name="Wortman J."/>
            <person name="Nusbaum C."/>
            <person name="Birren B."/>
        </authorList>
    </citation>
    <scope>NUCLEOTIDE SEQUENCE [LARGE SCALE GENOMIC DNA]</scope>
    <source>
        <strain evidence="1">APO3</strain>
    </source>
</reference>
<dbReference type="EMBL" id="KI913162">
    <property type="protein sequence ID" value="ETV71191.1"/>
    <property type="molecule type" value="Genomic_DNA"/>
</dbReference>
<proteinExistence type="predicted"/>
<dbReference type="GeneID" id="20815569"/>
<name>W4FW86_APHAT</name>
<organism evidence="1">
    <name type="scientific">Aphanomyces astaci</name>
    <name type="common">Crayfish plague agent</name>
    <dbReference type="NCBI Taxonomy" id="112090"/>
    <lineage>
        <taxon>Eukaryota</taxon>
        <taxon>Sar</taxon>
        <taxon>Stramenopiles</taxon>
        <taxon>Oomycota</taxon>
        <taxon>Saprolegniomycetes</taxon>
        <taxon>Saprolegniales</taxon>
        <taxon>Verrucalvaceae</taxon>
        <taxon>Aphanomyces</taxon>
    </lineage>
</organism>